<evidence type="ECO:0000313" key="3">
    <source>
        <dbReference type="Proteomes" id="UP001623348"/>
    </source>
</evidence>
<reference evidence="2 3" key="1">
    <citation type="submission" date="2024-06" db="EMBL/GenBank/DDBJ databases">
        <title>The draft genome of Grus japonensis, version 3.</title>
        <authorList>
            <person name="Nabeshima K."/>
            <person name="Suzuki S."/>
            <person name="Onuma M."/>
        </authorList>
    </citation>
    <scope>NUCLEOTIDE SEQUENCE [LARGE SCALE GENOMIC DNA]</scope>
    <source>
        <strain evidence="2 3">451A</strain>
    </source>
</reference>
<evidence type="ECO:0000313" key="2">
    <source>
        <dbReference type="EMBL" id="GAB0179972.1"/>
    </source>
</evidence>
<evidence type="ECO:0000256" key="1">
    <source>
        <dbReference type="SAM" id="MobiDB-lite"/>
    </source>
</evidence>
<gene>
    <name evidence="2" type="ORF">GRJ2_000462500</name>
</gene>
<evidence type="ECO:0008006" key="4">
    <source>
        <dbReference type="Google" id="ProtNLM"/>
    </source>
</evidence>
<feature type="region of interest" description="Disordered" evidence="1">
    <location>
        <begin position="1"/>
        <end position="38"/>
    </location>
</feature>
<accession>A0ABC9W4Q0</accession>
<dbReference type="Gene3D" id="3.40.50.12700">
    <property type="match status" value="1"/>
</dbReference>
<name>A0ABC9W4Q0_GRUJA</name>
<keyword evidence="3" id="KW-1185">Reference proteome</keyword>
<dbReference type="SUPFAM" id="SSF52266">
    <property type="entry name" value="SGNH hydrolase"/>
    <property type="match status" value="1"/>
</dbReference>
<sequence length="102" mass="11179">MKKMPNIGPIDVIISSTPTDSMGPGFDSKSKVKGSNVGRNRRTQSINAWLCGWCQRHNFGFFDNGAAYMAPGLMNPDGIHLSQRGKRIFAQELAGLINRALN</sequence>
<dbReference type="AlphaFoldDB" id="A0ABC9W4Q0"/>
<dbReference type="Proteomes" id="UP001623348">
    <property type="component" value="Unassembled WGS sequence"/>
</dbReference>
<comment type="caution">
    <text evidence="2">The sequence shown here is derived from an EMBL/GenBank/DDBJ whole genome shotgun (WGS) entry which is preliminary data.</text>
</comment>
<organism evidence="2 3">
    <name type="scientific">Grus japonensis</name>
    <name type="common">Japanese crane</name>
    <name type="synonym">Red-crowned crane</name>
    <dbReference type="NCBI Taxonomy" id="30415"/>
    <lineage>
        <taxon>Eukaryota</taxon>
        <taxon>Metazoa</taxon>
        <taxon>Chordata</taxon>
        <taxon>Craniata</taxon>
        <taxon>Vertebrata</taxon>
        <taxon>Euteleostomi</taxon>
        <taxon>Archelosauria</taxon>
        <taxon>Archosauria</taxon>
        <taxon>Dinosauria</taxon>
        <taxon>Saurischia</taxon>
        <taxon>Theropoda</taxon>
        <taxon>Coelurosauria</taxon>
        <taxon>Aves</taxon>
        <taxon>Neognathae</taxon>
        <taxon>Neoaves</taxon>
        <taxon>Gruiformes</taxon>
        <taxon>Gruidae</taxon>
        <taxon>Grus</taxon>
    </lineage>
</organism>
<protein>
    <recommendedName>
        <fullName evidence="4">SGNH hydrolase-type esterase domain-containing protein</fullName>
    </recommendedName>
</protein>
<dbReference type="EMBL" id="BAAFJT010000001">
    <property type="protein sequence ID" value="GAB0179972.1"/>
    <property type="molecule type" value="Genomic_DNA"/>
</dbReference>
<proteinExistence type="predicted"/>